<keyword evidence="5" id="KW-0969">Cilium</keyword>
<dbReference type="Pfam" id="PF05130">
    <property type="entry name" value="FlgN"/>
    <property type="match status" value="1"/>
</dbReference>
<evidence type="ECO:0000313" key="5">
    <source>
        <dbReference type="EMBL" id="WXL27158.1"/>
    </source>
</evidence>
<keyword evidence="6" id="KW-1185">Reference proteome</keyword>
<sequence>MHISKLLESFSEDIGIAEQLLDLIDNEFQALSDRDLTALQDILGLKQPLLALLDQHAKARTQLLTNLNLSANREGLAALAATSQLGSELLEKGDQLNELFERCRLGNERNGRLIRTSQNSAGQILNLLRGTDAPNLYDKRGVTSKASQHRPLDQA</sequence>
<keyword evidence="5" id="KW-0966">Cell projection</keyword>
<dbReference type="SUPFAM" id="SSF140566">
    <property type="entry name" value="FlgN-like"/>
    <property type="match status" value="1"/>
</dbReference>
<reference evidence="5 6" key="1">
    <citation type="submission" date="2024-03" db="EMBL/GenBank/DDBJ databases">
        <title>Complete genome of BD2.</title>
        <authorList>
            <person name="Cao G."/>
        </authorList>
    </citation>
    <scope>NUCLEOTIDE SEQUENCE [LARGE SCALE GENOMIC DNA]</scope>
    <source>
        <strain evidence="5 6">BD2</strain>
    </source>
</reference>
<keyword evidence="3" id="KW-1005">Bacterial flagellum biogenesis</keyword>
<dbReference type="Proteomes" id="UP001476583">
    <property type="component" value="Chromosome"/>
</dbReference>
<proteinExistence type="inferred from homology"/>
<evidence type="ECO:0000313" key="6">
    <source>
        <dbReference type="Proteomes" id="UP001476583"/>
    </source>
</evidence>
<gene>
    <name evidence="5" type="ORF">WG219_06820</name>
</gene>
<dbReference type="Gene3D" id="1.20.58.300">
    <property type="entry name" value="FlgN-like"/>
    <property type="match status" value="1"/>
</dbReference>
<dbReference type="EMBL" id="CP148074">
    <property type="protein sequence ID" value="WXL27158.1"/>
    <property type="molecule type" value="Genomic_DNA"/>
</dbReference>
<evidence type="ECO:0000256" key="1">
    <source>
        <dbReference type="ARBA" id="ARBA00002397"/>
    </source>
</evidence>
<comment type="similarity">
    <text evidence="2">Belongs to the FlgN family.</text>
</comment>
<evidence type="ECO:0000256" key="4">
    <source>
        <dbReference type="SAM" id="MobiDB-lite"/>
    </source>
</evidence>
<organism evidence="5 6">
    <name type="scientific">Ectopseudomonas mendocina</name>
    <name type="common">Pseudomonas mendocina</name>
    <dbReference type="NCBI Taxonomy" id="300"/>
    <lineage>
        <taxon>Bacteria</taxon>
        <taxon>Pseudomonadati</taxon>
        <taxon>Pseudomonadota</taxon>
        <taxon>Gammaproteobacteria</taxon>
        <taxon>Pseudomonadales</taxon>
        <taxon>Pseudomonadaceae</taxon>
        <taxon>Ectopseudomonas</taxon>
    </lineage>
</organism>
<protein>
    <submittedName>
        <fullName evidence="5">Flagellar protein FlgN</fullName>
    </submittedName>
</protein>
<evidence type="ECO:0000256" key="2">
    <source>
        <dbReference type="ARBA" id="ARBA00007703"/>
    </source>
</evidence>
<evidence type="ECO:0000256" key="3">
    <source>
        <dbReference type="ARBA" id="ARBA00022795"/>
    </source>
</evidence>
<keyword evidence="5" id="KW-0282">Flagellum</keyword>
<dbReference type="InterPro" id="IPR007809">
    <property type="entry name" value="FlgN-like"/>
</dbReference>
<name>A0ABZ2RK64_ECTME</name>
<dbReference type="InterPro" id="IPR036679">
    <property type="entry name" value="FlgN-like_sf"/>
</dbReference>
<comment type="function">
    <text evidence="1">Required for the efficient initiation of filament assembly.</text>
</comment>
<accession>A0ABZ2RK64</accession>
<feature type="region of interest" description="Disordered" evidence="4">
    <location>
        <begin position="136"/>
        <end position="155"/>
    </location>
</feature>